<sequence length="98" mass="10617">MKAILALALATISVTLVSATAPICPPNQGEDEVILLPNPDDCSSYYACNRGTSFLMKCNEGLEFNAELKVCDWPEKAHCHVSPRPSTEPSSTKSSKFE</sequence>
<keyword evidence="5" id="KW-0325">Glycoprotein</keyword>
<evidence type="ECO:0000256" key="3">
    <source>
        <dbReference type="ARBA" id="ARBA00022737"/>
    </source>
</evidence>
<evidence type="ECO:0000259" key="8">
    <source>
        <dbReference type="PROSITE" id="PS50940"/>
    </source>
</evidence>
<dbReference type="PANTHER" id="PTHR23301">
    <property type="entry name" value="CHITIN BINDING PERITROPHIN-A"/>
    <property type="match status" value="1"/>
</dbReference>
<evidence type="ECO:0000256" key="1">
    <source>
        <dbReference type="ARBA" id="ARBA00022669"/>
    </source>
</evidence>
<feature type="region of interest" description="Disordered" evidence="6">
    <location>
        <begin position="78"/>
        <end position="98"/>
    </location>
</feature>
<accession>A0A1B1JIC2</accession>
<evidence type="ECO:0000256" key="7">
    <source>
        <dbReference type="SAM" id="SignalP"/>
    </source>
</evidence>
<dbReference type="AlphaFoldDB" id="A0A1B1JIC2"/>
<dbReference type="KEGG" id="acer:108002017"/>
<feature type="domain" description="Chitin-binding type-2" evidence="8">
    <location>
        <begin position="21"/>
        <end position="81"/>
    </location>
</feature>
<dbReference type="SMART" id="SM00494">
    <property type="entry name" value="ChtBD2"/>
    <property type="match status" value="1"/>
</dbReference>
<dbReference type="SUPFAM" id="SSF57625">
    <property type="entry name" value="Invertebrate chitin-binding proteins"/>
    <property type="match status" value="1"/>
</dbReference>
<reference evidence="9" key="1">
    <citation type="submission" date="2016-06" db="EMBL/GenBank/DDBJ databases">
        <title>Molecular characterization of a chitin-binding protein with the peritrophin-A domain from the Asiatic honeybee Apis cerana.</title>
        <authorList>
            <person name="Park M.J."/>
            <person name="Kim B.Y."/>
            <person name="Jin B.R."/>
        </authorList>
    </citation>
    <scope>NUCLEOTIDE SEQUENCE</scope>
</reference>
<dbReference type="Pfam" id="PF01607">
    <property type="entry name" value="CBM_14"/>
    <property type="match status" value="1"/>
</dbReference>
<protein>
    <submittedName>
        <fullName evidence="9">Chitin-binding protein</fullName>
    </submittedName>
</protein>
<dbReference type="Gene3D" id="2.170.140.10">
    <property type="entry name" value="Chitin binding domain"/>
    <property type="match status" value="1"/>
</dbReference>
<dbReference type="PANTHER" id="PTHR23301:SF0">
    <property type="entry name" value="CHITIN-BINDING TYPE-2 DOMAIN-CONTAINING PROTEIN-RELATED"/>
    <property type="match status" value="1"/>
</dbReference>
<keyword evidence="3" id="KW-0677">Repeat</keyword>
<keyword evidence="1" id="KW-0147">Chitin-binding</keyword>
<dbReference type="SMR" id="A0A1B1JIC2"/>
<proteinExistence type="evidence at transcript level"/>
<feature type="signal peptide" evidence="7">
    <location>
        <begin position="1"/>
        <end position="19"/>
    </location>
</feature>
<evidence type="ECO:0000256" key="4">
    <source>
        <dbReference type="ARBA" id="ARBA00023157"/>
    </source>
</evidence>
<dbReference type="InterPro" id="IPR051940">
    <property type="entry name" value="Chitin_bind-dev_reg"/>
</dbReference>
<evidence type="ECO:0000256" key="6">
    <source>
        <dbReference type="SAM" id="MobiDB-lite"/>
    </source>
</evidence>
<feature type="chain" id="PRO_5008524632" evidence="7">
    <location>
        <begin position="20"/>
        <end position="98"/>
    </location>
</feature>
<keyword evidence="2 7" id="KW-0732">Signal</keyword>
<dbReference type="InterPro" id="IPR036508">
    <property type="entry name" value="Chitin-bd_dom_sf"/>
</dbReference>
<dbReference type="InterPro" id="IPR002557">
    <property type="entry name" value="Chitin-bd_dom"/>
</dbReference>
<dbReference type="EMBL" id="KX388138">
    <property type="protein sequence ID" value="ANS15101.1"/>
    <property type="molecule type" value="mRNA"/>
</dbReference>
<dbReference type="GO" id="GO:0008061">
    <property type="term" value="F:chitin binding"/>
    <property type="evidence" value="ECO:0007669"/>
    <property type="project" value="UniProtKB-KW"/>
</dbReference>
<dbReference type="RefSeq" id="XP_016918864.2">
    <property type="nucleotide sequence ID" value="XM_017063375.3"/>
</dbReference>
<name>A0A1B1JIC2_APICE</name>
<evidence type="ECO:0000256" key="5">
    <source>
        <dbReference type="ARBA" id="ARBA00023180"/>
    </source>
</evidence>
<evidence type="ECO:0000313" key="9">
    <source>
        <dbReference type="EMBL" id="ANS15101.1"/>
    </source>
</evidence>
<keyword evidence="4" id="KW-1015">Disulfide bond</keyword>
<dbReference type="GeneID" id="108002017"/>
<evidence type="ECO:0000256" key="2">
    <source>
        <dbReference type="ARBA" id="ARBA00022729"/>
    </source>
</evidence>
<dbReference type="PROSITE" id="PS50940">
    <property type="entry name" value="CHIT_BIND_II"/>
    <property type="match status" value="1"/>
</dbReference>
<feature type="compositionally biased region" description="Low complexity" evidence="6">
    <location>
        <begin position="82"/>
        <end position="98"/>
    </location>
</feature>
<organism evidence="9">
    <name type="scientific">Apis cerana</name>
    <name type="common">Indian honeybee</name>
    <dbReference type="NCBI Taxonomy" id="7461"/>
    <lineage>
        <taxon>Eukaryota</taxon>
        <taxon>Metazoa</taxon>
        <taxon>Ecdysozoa</taxon>
        <taxon>Arthropoda</taxon>
        <taxon>Hexapoda</taxon>
        <taxon>Insecta</taxon>
        <taxon>Pterygota</taxon>
        <taxon>Neoptera</taxon>
        <taxon>Endopterygota</taxon>
        <taxon>Hymenoptera</taxon>
        <taxon>Apocrita</taxon>
        <taxon>Aculeata</taxon>
        <taxon>Apoidea</taxon>
        <taxon>Anthophila</taxon>
        <taxon>Apidae</taxon>
        <taxon>Apis</taxon>
    </lineage>
</organism>
<dbReference type="GO" id="GO:0005576">
    <property type="term" value="C:extracellular region"/>
    <property type="evidence" value="ECO:0007669"/>
    <property type="project" value="InterPro"/>
</dbReference>